<feature type="compositionally biased region" description="Basic and acidic residues" evidence="1">
    <location>
        <begin position="108"/>
        <end position="119"/>
    </location>
</feature>
<gene>
    <name evidence="2" type="ORF">GQ607_015878</name>
</gene>
<keyword evidence="3" id="KW-1185">Reference proteome</keyword>
<organism evidence="2 3">
    <name type="scientific">Colletotrichum asianum</name>
    <dbReference type="NCBI Taxonomy" id="702518"/>
    <lineage>
        <taxon>Eukaryota</taxon>
        <taxon>Fungi</taxon>
        <taxon>Dikarya</taxon>
        <taxon>Ascomycota</taxon>
        <taxon>Pezizomycotina</taxon>
        <taxon>Sordariomycetes</taxon>
        <taxon>Hypocreomycetidae</taxon>
        <taxon>Glomerellales</taxon>
        <taxon>Glomerellaceae</taxon>
        <taxon>Colletotrichum</taxon>
        <taxon>Colletotrichum gloeosporioides species complex</taxon>
    </lineage>
</organism>
<proteinExistence type="predicted"/>
<feature type="region of interest" description="Disordered" evidence="1">
    <location>
        <begin position="41"/>
        <end position="72"/>
    </location>
</feature>
<comment type="caution">
    <text evidence="2">The sequence shown here is derived from an EMBL/GenBank/DDBJ whole genome shotgun (WGS) entry which is preliminary data.</text>
</comment>
<sequence length="171" mass="18703">MPCGSAPHCVSRPVSPDSPAGGGSEYAGAFPSISTFYESTEPISLSLPASDQKRQKRRRRKTSSRRYCSPRASSTCLYYSTTPISPFRPSGFGREFHGAYCHRPGPPKPEHVRDTRGFERSSSAVRAGKREREERGAREGKGGERRREGRGAKPLGATVGEGGKTKEESRK</sequence>
<feature type="region of interest" description="Disordered" evidence="1">
    <location>
        <begin position="95"/>
        <end position="171"/>
    </location>
</feature>
<name>A0A8H3VWW9_9PEZI</name>
<accession>A0A8H3VWW9</accession>
<protein>
    <submittedName>
        <fullName evidence="2">Uncharacterized protein</fullName>
    </submittedName>
</protein>
<dbReference type="EMBL" id="WOWK01000143">
    <property type="protein sequence ID" value="KAF0316918.1"/>
    <property type="molecule type" value="Genomic_DNA"/>
</dbReference>
<dbReference type="Proteomes" id="UP000434172">
    <property type="component" value="Unassembled WGS sequence"/>
</dbReference>
<evidence type="ECO:0000313" key="2">
    <source>
        <dbReference type="EMBL" id="KAF0316918.1"/>
    </source>
</evidence>
<feature type="region of interest" description="Disordered" evidence="1">
    <location>
        <begin position="1"/>
        <end position="26"/>
    </location>
</feature>
<evidence type="ECO:0000256" key="1">
    <source>
        <dbReference type="SAM" id="MobiDB-lite"/>
    </source>
</evidence>
<dbReference type="AlphaFoldDB" id="A0A8H3VWW9"/>
<evidence type="ECO:0000313" key="3">
    <source>
        <dbReference type="Proteomes" id="UP000434172"/>
    </source>
</evidence>
<feature type="compositionally biased region" description="Basic residues" evidence="1">
    <location>
        <begin position="54"/>
        <end position="64"/>
    </location>
</feature>
<feature type="compositionally biased region" description="Basic and acidic residues" evidence="1">
    <location>
        <begin position="128"/>
        <end position="151"/>
    </location>
</feature>
<reference evidence="2 3" key="1">
    <citation type="submission" date="2019-12" db="EMBL/GenBank/DDBJ databases">
        <title>A genome sequence resource for the geographically widespread anthracnose pathogen Colletotrichum asianum.</title>
        <authorList>
            <person name="Meng Y."/>
        </authorList>
    </citation>
    <scope>NUCLEOTIDE SEQUENCE [LARGE SCALE GENOMIC DNA]</scope>
    <source>
        <strain evidence="2 3">ICMP 18580</strain>
    </source>
</reference>